<feature type="chain" id="PRO_5045575637" description="POTRA domain-containing protein" evidence="1">
    <location>
        <begin position="24"/>
        <end position="531"/>
    </location>
</feature>
<proteinExistence type="predicted"/>
<sequence length="531" mass="61797">MRHHFLILFFFNCSLLLLNTSVAAQNINNIKIITNNKHHQKTLDKISSSIRENNDSLNISLHKNLTKYGFLNYKIDSLQKRDSSTYVYITTKNKINFIKIYIEDELNIYYNRIKIIKPERLEEFLNSLNKKLENQGYSFSSTKLTNQTIKEDTLTSDLVINYNKKRFIDRIIVKGYEKFPNKYIKNLIKRKKIYSTKNTQNISNYLKKIKFISEIKPSETLFSKDSTLLYLYLQKKKANSFDGIMNFNSDNGKIIFTGNIDLELNNTLNGGEQFNLNWKANGNERQNLNIKLENPYILNSNYSLTLDFSLYKQDSSFINTNFNSSILREINNKISLGIAYQSQTSSTNYNTDQITGFNSHFIGLIADFYMYYNNTTDKKLGLSFKALFGSRKIDSENTRQIKLDLITDYLFKLNHKHHLYFKNETGILLSNSYLNNELYRIGGINSIRGFLEESIFTSKYSYLNTEYRINLNRNTITLLTDIGLTNRTYLSGGIGYSLNARNYTTSIYITKPLITNKNNNAIIGISVKNIF</sequence>
<keyword evidence="1" id="KW-0732">Signal</keyword>
<protein>
    <recommendedName>
        <fullName evidence="4">POTRA domain-containing protein</fullName>
    </recommendedName>
</protein>
<gene>
    <name evidence="2" type="ORF">ACFQ1U_07900</name>
</gene>
<accession>A0ABW3JRZ1</accession>
<name>A0ABW3JRZ1_9FLAO</name>
<dbReference type="Proteomes" id="UP001597062">
    <property type="component" value="Unassembled WGS sequence"/>
</dbReference>
<dbReference type="EMBL" id="JBHTJR010000045">
    <property type="protein sequence ID" value="MFD0993124.1"/>
    <property type="molecule type" value="Genomic_DNA"/>
</dbReference>
<keyword evidence="3" id="KW-1185">Reference proteome</keyword>
<evidence type="ECO:0000256" key="1">
    <source>
        <dbReference type="SAM" id="SignalP"/>
    </source>
</evidence>
<comment type="caution">
    <text evidence="2">The sequence shown here is derived from an EMBL/GenBank/DDBJ whole genome shotgun (WGS) entry which is preliminary data.</text>
</comment>
<evidence type="ECO:0000313" key="3">
    <source>
        <dbReference type="Proteomes" id="UP001597062"/>
    </source>
</evidence>
<reference evidence="3" key="1">
    <citation type="journal article" date="2019" name="Int. J. Syst. Evol. Microbiol.">
        <title>The Global Catalogue of Microorganisms (GCM) 10K type strain sequencing project: providing services to taxonomists for standard genome sequencing and annotation.</title>
        <authorList>
            <consortium name="The Broad Institute Genomics Platform"/>
            <consortium name="The Broad Institute Genome Sequencing Center for Infectious Disease"/>
            <person name="Wu L."/>
            <person name="Ma J."/>
        </authorList>
    </citation>
    <scope>NUCLEOTIDE SEQUENCE [LARGE SCALE GENOMIC DNA]</scope>
    <source>
        <strain evidence="3">CCUG 60527</strain>
    </source>
</reference>
<organism evidence="2 3">
    <name type="scientific">Tenacibaculum geojense</name>
    <dbReference type="NCBI Taxonomy" id="915352"/>
    <lineage>
        <taxon>Bacteria</taxon>
        <taxon>Pseudomonadati</taxon>
        <taxon>Bacteroidota</taxon>
        <taxon>Flavobacteriia</taxon>
        <taxon>Flavobacteriales</taxon>
        <taxon>Flavobacteriaceae</taxon>
        <taxon>Tenacibaculum</taxon>
    </lineage>
</organism>
<evidence type="ECO:0008006" key="4">
    <source>
        <dbReference type="Google" id="ProtNLM"/>
    </source>
</evidence>
<dbReference type="Gene3D" id="2.40.160.50">
    <property type="entry name" value="membrane protein fhac: a member of the omp85/tpsb transporter family"/>
    <property type="match status" value="1"/>
</dbReference>
<evidence type="ECO:0000313" key="2">
    <source>
        <dbReference type="EMBL" id="MFD0993124.1"/>
    </source>
</evidence>
<dbReference type="RefSeq" id="WP_386107061.1">
    <property type="nucleotide sequence ID" value="NZ_JBHTJR010000045.1"/>
</dbReference>
<feature type="signal peptide" evidence="1">
    <location>
        <begin position="1"/>
        <end position="23"/>
    </location>
</feature>